<proteinExistence type="inferred from homology"/>
<dbReference type="Gene3D" id="2.40.50.140">
    <property type="entry name" value="Nucleic acid-binding proteins"/>
    <property type="match status" value="2"/>
</dbReference>
<dbReference type="InterPro" id="IPR012340">
    <property type="entry name" value="NA-bd_OB-fold"/>
</dbReference>
<dbReference type="FunFam" id="2.40.50.140:FF:000041">
    <property type="entry name" value="Replication protein A subunit"/>
    <property type="match status" value="1"/>
</dbReference>
<sequence length="436" mass="50326">MSQSQNKDIYVNHKSSIRRERDTHEVEQKTLPLSTIIEIDIKFSVSKTLAKHKNREAMNTYAGLGNEERLLYIQRVVERRKRRRSMNNADTEEQLQSTSHNTTRAQRTIFLLRAQLNSYEYEDNRRSQTQDSSGTSGITTTEDIFDEECHDRVLIKMMSTHDDLMDHPTPINSLKKFDKLWNIKVRVMRRGLIEKYNNDKGSGERWKVIVIDAEGTKIQAVIFNEAISKFKAMLLKDRTYHISNGLVKPVLPQYASVHNMELSLTTHTRIVESTDGLTLTDSIYDFVPLKKVIQSRNVEDQFDTIAFVLDVRTSFRMGKDRPPTEIREIIIKDIESDSVRLTLWGDLSENEGKQLEELITSNPIIAISRAKGREFEGEFFINSLTATTIEINPEIKQANELRQRQPSAPTKETSSASKTKDNHITMHAKSALVRWR</sequence>
<dbReference type="EMBL" id="JAUJYO010000020">
    <property type="protein sequence ID" value="KAK1286283.1"/>
    <property type="molecule type" value="Genomic_DNA"/>
</dbReference>
<evidence type="ECO:0000256" key="1">
    <source>
        <dbReference type="ARBA" id="ARBA00005690"/>
    </source>
</evidence>
<keyword evidence="4" id="KW-0862">Zinc</keyword>
<dbReference type="InterPro" id="IPR031657">
    <property type="entry name" value="REPA_OB_2"/>
</dbReference>
<reference evidence="9" key="1">
    <citation type="journal article" date="2023" name="Nat. Commun.">
        <title>Diploid and tetraploid genomes of Acorus and the evolution of monocots.</title>
        <authorList>
            <person name="Ma L."/>
            <person name="Liu K.W."/>
            <person name="Li Z."/>
            <person name="Hsiao Y.Y."/>
            <person name="Qi Y."/>
            <person name="Fu T."/>
            <person name="Tang G.D."/>
            <person name="Zhang D."/>
            <person name="Sun W.H."/>
            <person name="Liu D.K."/>
            <person name="Li Y."/>
            <person name="Chen G.Z."/>
            <person name="Liu X.D."/>
            <person name="Liao X.Y."/>
            <person name="Jiang Y.T."/>
            <person name="Yu X."/>
            <person name="Hao Y."/>
            <person name="Huang J."/>
            <person name="Zhao X.W."/>
            <person name="Ke S."/>
            <person name="Chen Y.Y."/>
            <person name="Wu W.L."/>
            <person name="Hsu J.L."/>
            <person name="Lin Y.F."/>
            <person name="Huang M.D."/>
            <person name="Li C.Y."/>
            <person name="Huang L."/>
            <person name="Wang Z.W."/>
            <person name="Zhao X."/>
            <person name="Zhong W.Y."/>
            <person name="Peng D.H."/>
            <person name="Ahmad S."/>
            <person name="Lan S."/>
            <person name="Zhang J.S."/>
            <person name="Tsai W.C."/>
            <person name="Van de Peer Y."/>
            <person name="Liu Z.J."/>
        </authorList>
    </citation>
    <scope>NUCLEOTIDE SEQUENCE</scope>
    <source>
        <strain evidence="9">CP</strain>
    </source>
</reference>
<protein>
    <submittedName>
        <fullName evidence="9">Uncharacterized protein</fullName>
    </submittedName>
</protein>
<reference evidence="9" key="2">
    <citation type="submission" date="2023-06" db="EMBL/GenBank/DDBJ databases">
        <authorList>
            <person name="Ma L."/>
            <person name="Liu K.-W."/>
            <person name="Li Z."/>
            <person name="Hsiao Y.-Y."/>
            <person name="Qi Y."/>
            <person name="Fu T."/>
            <person name="Tang G."/>
            <person name="Zhang D."/>
            <person name="Sun W.-H."/>
            <person name="Liu D.-K."/>
            <person name="Li Y."/>
            <person name="Chen G.-Z."/>
            <person name="Liu X.-D."/>
            <person name="Liao X.-Y."/>
            <person name="Jiang Y.-T."/>
            <person name="Yu X."/>
            <person name="Hao Y."/>
            <person name="Huang J."/>
            <person name="Zhao X.-W."/>
            <person name="Ke S."/>
            <person name="Chen Y.-Y."/>
            <person name="Wu W.-L."/>
            <person name="Hsu J.-L."/>
            <person name="Lin Y.-F."/>
            <person name="Huang M.-D."/>
            <person name="Li C.-Y."/>
            <person name="Huang L."/>
            <person name="Wang Z.-W."/>
            <person name="Zhao X."/>
            <person name="Zhong W.-Y."/>
            <person name="Peng D.-H."/>
            <person name="Ahmad S."/>
            <person name="Lan S."/>
            <person name="Zhang J.-S."/>
            <person name="Tsai W.-C."/>
            <person name="Van De Peer Y."/>
            <person name="Liu Z.-J."/>
        </authorList>
    </citation>
    <scope>NUCLEOTIDE SEQUENCE</scope>
    <source>
        <strain evidence="9">CP</strain>
        <tissue evidence="9">Leaves</tissue>
    </source>
</reference>
<feature type="compositionally biased region" description="Polar residues" evidence="6">
    <location>
        <begin position="86"/>
        <end position="102"/>
    </location>
</feature>
<dbReference type="PANTHER" id="PTHR47165">
    <property type="entry name" value="OS03G0429900 PROTEIN"/>
    <property type="match status" value="1"/>
</dbReference>
<keyword evidence="2" id="KW-0479">Metal-binding</keyword>
<feature type="compositionally biased region" description="Polar residues" evidence="6">
    <location>
        <begin position="404"/>
        <end position="417"/>
    </location>
</feature>
<dbReference type="Pfam" id="PF16900">
    <property type="entry name" value="REPA_OB_2"/>
    <property type="match status" value="1"/>
</dbReference>
<dbReference type="InterPro" id="IPR003871">
    <property type="entry name" value="RFA1B/D_OB_1st"/>
</dbReference>
<dbReference type="CDD" id="cd04475">
    <property type="entry name" value="RPA1_DBD_B"/>
    <property type="match status" value="1"/>
</dbReference>
<feature type="domain" description="Replication protein A 70 kDa DNA-binding subunit B/D first OB fold" evidence="7">
    <location>
        <begin position="170"/>
        <end position="271"/>
    </location>
</feature>
<organism evidence="9 10">
    <name type="scientific">Acorus calamus</name>
    <name type="common">Sweet flag</name>
    <dbReference type="NCBI Taxonomy" id="4465"/>
    <lineage>
        <taxon>Eukaryota</taxon>
        <taxon>Viridiplantae</taxon>
        <taxon>Streptophyta</taxon>
        <taxon>Embryophyta</taxon>
        <taxon>Tracheophyta</taxon>
        <taxon>Spermatophyta</taxon>
        <taxon>Magnoliopsida</taxon>
        <taxon>Liliopsida</taxon>
        <taxon>Acoraceae</taxon>
        <taxon>Acorus</taxon>
    </lineage>
</organism>
<evidence type="ECO:0000259" key="7">
    <source>
        <dbReference type="Pfam" id="PF02721"/>
    </source>
</evidence>
<evidence type="ECO:0000256" key="4">
    <source>
        <dbReference type="ARBA" id="ARBA00022833"/>
    </source>
</evidence>
<dbReference type="Proteomes" id="UP001180020">
    <property type="component" value="Unassembled WGS sequence"/>
</dbReference>
<comment type="caution">
    <text evidence="9">The sequence shown here is derived from an EMBL/GenBank/DDBJ whole genome shotgun (WGS) entry which is preliminary data.</text>
</comment>
<keyword evidence="5" id="KW-0238">DNA-binding</keyword>
<evidence type="ECO:0000256" key="3">
    <source>
        <dbReference type="ARBA" id="ARBA00022771"/>
    </source>
</evidence>
<feature type="region of interest" description="Disordered" evidence="6">
    <location>
        <begin position="82"/>
        <end position="102"/>
    </location>
</feature>
<evidence type="ECO:0000313" key="9">
    <source>
        <dbReference type="EMBL" id="KAK1286283.1"/>
    </source>
</evidence>
<keyword evidence="10" id="KW-1185">Reference proteome</keyword>
<name>A0AAV9CDD3_ACOCL</name>
<evidence type="ECO:0000256" key="5">
    <source>
        <dbReference type="ARBA" id="ARBA00023125"/>
    </source>
</evidence>
<evidence type="ECO:0000313" key="10">
    <source>
        <dbReference type="Proteomes" id="UP001180020"/>
    </source>
</evidence>
<dbReference type="Pfam" id="PF02721">
    <property type="entry name" value="DUF223"/>
    <property type="match status" value="1"/>
</dbReference>
<feature type="region of interest" description="Disordered" evidence="6">
    <location>
        <begin position="398"/>
        <end position="423"/>
    </location>
</feature>
<dbReference type="GO" id="GO:0008270">
    <property type="term" value="F:zinc ion binding"/>
    <property type="evidence" value="ECO:0007669"/>
    <property type="project" value="UniProtKB-KW"/>
</dbReference>
<accession>A0AAV9CDD3</accession>
<evidence type="ECO:0000256" key="6">
    <source>
        <dbReference type="SAM" id="MobiDB-lite"/>
    </source>
</evidence>
<gene>
    <name evidence="9" type="ORF">QJS10_CPB20g00749</name>
</gene>
<dbReference type="PANTHER" id="PTHR47165:SF4">
    <property type="entry name" value="OS03G0429900 PROTEIN"/>
    <property type="match status" value="1"/>
</dbReference>
<evidence type="ECO:0000259" key="8">
    <source>
        <dbReference type="Pfam" id="PF16900"/>
    </source>
</evidence>
<dbReference type="SUPFAM" id="SSF50249">
    <property type="entry name" value="Nucleic acid-binding proteins"/>
    <property type="match status" value="2"/>
</dbReference>
<evidence type="ECO:0000256" key="2">
    <source>
        <dbReference type="ARBA" id="ARBA00022723"/>
    </source>
</evidence>
<comment type="similarity">
    <text evidence="1">Belongs to the replication factor A protein 1 family.</text>
</comment>
<keyword evidence="3" id="KW-0863">Zinc-finger</keyword>
<feature type="domain" description="Replication protein A OB" evidence="8">
    <location>
        <begin position="293"/>
        <end position="391"/>
    </location>
</feature>
<dbReference type="GO" id="GO:0003677">
    <property type="term" value="F:DNA binding"/>
    <property type="evidence" value="ECO:0007669"/>
    <property type="project" value="UniProtKB-KW"/>
</dbReference>
<dbReference type="AlphaFoldDB" id="A0AAV9CDD3"/>